<reference evidence="1 2" key="1">
    <citation type="submission" date="2024-02" db="EMBL/GenBank/DDBJ databases">
        <title>Rhodopirellula caenicola NBRC 110016.</title>
        <authorList>
            <person name="Ichikawa N."/>
            <person name="Katano-Makiyama Y."/>
            <person name="Hidaka K."/>
        </authorList>
    </citation>
    <scope>NUCLEOTIDE SEQUENCE [LARGE SCALE GENOMIC DNA]</scope>
    <source>
        <strain evidence="1 2">NBRC 110016</strain>
    </source>
</reference>
<name>A0ABP9VIG8_9BACT</name>
<protein>
    <submittedName>
        <fullName evidence="1">Uncharacterized protein</fullName>
    </submittedName>
</protein>
<proteinExistence type="predicted"/>
<evidence type="ECO:0000313" key="1">
    <source>
        <dbReference type="EMBL" id="GAA5505002.1"/>
    </source>
</evidence>
<dbReference type="EMBL" id="BAABRO010000001">
    <property type="protein sequence ID" value="GAA5505002.1"/>
    <property type="molecule type" value="Genomic_DNA"/>
</dbReference>
<sequence>MRTKAGSPRDHRQRDVVSELLIGLVARAELPQDHRGEHGTRRRLVPSEPSRLRWFGRCFTRNALDSFNTPILL</sequence>
<accession>A0ABP9VIG8</accession>
<organism evidence="1 2">
    <name type="scientific">Novipirellula caenicola</name>
    <dbReference type="NCBI Taxonomy" id="1536901"/>
    <lineage>
        <taxon>Bacteria</taxon>
        <taxon>Pseudomonadati</taxon>
        <taxon>Planctomycetota</taxon>
        <taxon>Planctomycetia</taxon>
        <taxon>Pirellulales</taxon>
        <taxon>Pirellulaceae</taxon>
        <taxon>Novipirellula</taxon>
    </lineage>
</organism>
<evidence type="ECO:0000313" key="2">
    <source>
        <dbReference type="Proteomes" id="UP001416858"/>
    </source>
</evidence>
<dbReference type="Proteomes" id="UP001416858">
    <property type="component" value="Unassembled WGS sequence"/>
</dbReference>
<gene>
    <name evidence="1" type="ORF">Rcae01_00442</name>
</gene>
<keyword evidence="2" id="KW-1185">Reference proteome</keyword>
<comment type="caution">
    <text evidence="1">The sequence shown here is derived from an EMBL/GenBank/DDBJ whole genome shotgun (WGS) entry which is preliminary data.</text>
</comment>